<dbReference type="Proteomes" id="UP000054549">
    <property type="component" value="Unassembled WGS sequence"/>
</dbReference>
<evidence type="ECO:0000313" key="3">
    <source>
        <dbReference type="Proteomes" id="UP000054549"/>
    </source>
</evidence>
<feature type="region of interest" description="Disordered" evidence="1">
    <location>
        <begin position="100"/>
        <end position="135"/>
    </location>
</feature>
<dbReference type="AlphaFoldDB" id="A0A0C2WKG0"/>
<reference evidence="2 3" key="1">
    <citation type="submission" date="2014-04" db="EMBL/GenBank/DDBJ databases">
        <title>Evolutionary Origins and Diversification of the Mycorrhizal Mutualists.</title>
        <authorList>
            <consortium name="DOE Joint Genome Institute"/>
            <consortium name="Mycorrhizal Genomics Consortium"/>
            <person name="Kohler A."/>
            <person name="Kuo A."/>
            <person name="Nagy L.G."/>
            <person name="Floudas D."/>
            <person name="Copeland A."/>
            <person name="Barry K.W."/>
            <person name="Cichocki N."/>
            <person name="Veneault-Fourrey C."/>
            <person name="LaButti K."/>
            <person name="Lindquist E.A."/>
            <person name="Lipzen A."/>
            <person name="Lundell T."/>
            <person name="Morin E."/>
            <person name="Murat C."/>
            <person name="Riley R."/>
            <person name="Ohm R."/>
            <person name="Sun H."/>
            <person name="Tunlid A."/>
            <person name="Henrissat B."/>
            <person name="Grigoriev I.V."/>
            <person name="Hibbett D.S."/>
            <person name="Martin F."/>
        </authorList>
    </citation>
    <scope>NUCLEOTIDE SEQUENCE [LARGE SCALE GENOMIC DNA]</scope>
    <source>
        <strain evidence="2 3">Koide BX008</strain>
    </source>
</reference>
<accession>A0A0C2WKG0</accession>
<organism evidence="2 3">
    <name type="scientific">Amanita muscaria (strain Koide BX008)</name>
    <dbReference type="NCBI Taxonomy" id="946122"/>
    <lineage>
        <taxon>Eukaryota</taxon>
        <taxon>Fungi</taxon>
        <taxon>Dikarya</taxon>
        <taxon>Basidiomycota</taxon>
        <taxon>Agaricomycotina</taxon>
        <taxon>Agaricomycetes</taxon>
        <taxon>Agaricomycetidae</taxon>
        <taxon>Agaricales</taxon>
        <taxon>Pluteineae</taxon>
        <taxon>Amanitaceae</taxon>
        <taxon>Amanita</taxon>
    </lineage>
</organism>
<dbReference type="InParanoid" id="A0A0C2WKG0"/>
<evidence type="ECO:0000313" key="2">
    <source>
        <dbReference type="EMBL" id="KIL56658.1"/>
    </source>
</evidence>
<gene>
    <name evidence="2" type="ORF">M378DRAFT_181904</name>
</gene>
<name>A0A0C2WKG0_AMAMK</name>
<dbReference type="HOGENOM" id="CLU_1643272_0_0_1"/>
<protein>
    <submittedName>
        <fullName evidence="2">Uncharacterized protein</fullName>
    </submittedName>
</protein>
<keyword evidence="3" id="KW-1185">Reference proteome</keyword>
<dbReference type="EMBL" id="KN818409">
    <property type="protein sequence ID" value="KIL56658.1"/>
    <property type="molecule type" value="Genomic_DNA"/>
</dbReference>
<sequence>MTADEFEDYRIELADEGRLETQHPTIVFFSKAFNNFLSRERGIWPSSFIKDDAWIEVATLLGDRYWKHEWMWDDCIAALGDGYSWLEFVDKVLSTIADEDEEMHDHSPDHNNLGNSEEEQDKVGSKGHKHWNEKSSAGQGYMVPLRVLSRGTCLQGYEDWY</sequence>
<evidence type="ECO:0000256" key="1">
    <source>
        <dbReference type="SAM" id="MobiDB-lite"/>
    </source>
</evidence>
<proteinExistence type="predicted"/>